<sequence length="157" mass="16618">MLALLGFALSLVCAVAVLISAAWAAAMALPGRPQPWSDHLLRRTAATLGWAAGAVYALGLAGVAWSEGEVGDGANSTPAPACREGFAPETIKGLTHHRASYLPLRFDCVREDGSVYASDPGLVSMNWTWAALALTAALLFLGMHYRTELRARRAAVR</sequence>
<feature type="transmembrane region" description="Helical" evidence="1">
    <location>
        <begin position="127"/>
        <end position="145"/>
    </location>
</feature>
<organism evidence="3 4">
    <name type="scientific">Actinospica acidiphila</name>
    <dbReference type="NCBI Taxonomy" id="304899"/>
    <lineage>
        <taxon>Bacteria</taxon>
        <taxon>Bacillati</taxon>
        <taxon>Actinomycetota</taxon>
        <taxon>Actinomycetes</taxon>
        <taxon>Catenulisporales</taxon>
        <taxon>Actinospicaceae</taxon>
        <taxon>Actinospica</taxon>
    </lineage>
</organism>
<evidence type="ECO:0000313" key="3">
    <source>
        <dbReference type="EMBL" id="NEC53848.1"/>
    </source>
</evidence>
<comment type="caution">
    <text evidence="3">The sequence shown here is derived from an EMBL/GenBank/DDBJ whole genome shotgun (WGS) entry which is preliminary data.</text>
</comment>
<reference evidence="3 4" key="1">
    <citation type="submission" date="2020-01" db="EMBL/GenBank/DDBJ databases">
        <title>Insect and environment-associated Actinomycetes.</title>
        <authorList>
            <person name="Currrie C."/>
            <person name="Chevrette M."/>
            <person name="Carlson C."/>
            <person name="Stubbendieck R."/>
            <person name="Wendt-Pienkowski E."/>
        </authorList>
    </citation>
    <scope>NUCLEOTIDE SEQUENCE [LARGE SCALE GENOMIC DNA]</scope>
    <source>
        <strain evidence="3 4">SID8189</strain>
    </source>
</reference>
<keyword evidence="4" id="KW-1185">Reference proteome</keyword>
<protein>
    <recommendedName>
        <fullName evidence="5">DUF3592 domain-containing protein</fullName>
    </recommendedName>
</protein>
<evidence type="ECO:0000313" key="4">
    <source>
        <dbReference type="Proteomes" id="UP000471745"/>
    </source>
</evidence>
<dbReference type="Proteomes" id="UP000471745">
    <property type="component" value="Unassembled WGS sequence"/>
</dbReference>
<evidence type="ECO:0000256" key="2">
    <source>
        <dbReference type="SAM" id="SignalP"/>
    </source>
</evidence>
<keyword evidence="1" id="KW-0472">Membrane</keyword>
<keyword evidence="2" id="KW-0732">Signal</keyword>
<feature type="chain" id="PRO_5040791917" description="DUF3592 domain-containing protein" evidence="2">
    <location>
        <begin position="25"/>
        <end position="157"/>
    </location>
</feature>
<evidence type="ECO:0000256" key="1">
    <source>
        <dbReference type="SAM" id="Phobius"/>
    </source>
</evidence>
<accession>A0A9X5CTB5</accession>
<dbReference type="EMBL" id="JAAGNA010001261">
    <property type="protein sequence ID" value="NEC53848.1"/>
    <property type="molecule type" value="Genomic_DNA"/>
</dbReference>
<keyword evidence="1" id="KW-0812">Transmembrane</keyword>
<feature type="signal peptide" evidence="2">
    <location>
        <begin position="1"/>
        <end position="24"/>
    </location>
</feature>
<keyword evidence="1" id="KW-1133">Transmembrane helix</keyword>
<dbReference type="AlphaFoldDB" id="A0A9X5CTB5"/>
<evidence type="ECO:0008006" key="5">
    <source>
        <dbReference type="Google" id="ProtNLM"/>
    </source>
</evidence>
<name>A0A9X5CTB5_9ACTN</name>
<gene>
    <name evidence="3" type="ORF">G3I18_35690</name>
</gene>
<dbReference type="RefSeq" id="WP_163092019.1">
    <property type="nucleotide sequence ID" value="NZ_JAAGNA010001261.1"/>
</dbReference>
<proteinExistence type="predicted"/>